<protein>
    <submittedName>
        <fullName evidence="10">Phosphatidylinositol 4,5-bisphosphate 3-kinase catalytic subunit alpha isoform</fullName>
    </submittedName>
</protein>
<evidence type="ECO:0000313" key="10">
    <source>
        <dbReference type="EMBL" id="KGB38256.1"/>
    </source>
</evidence>
<dbReference type="Pfam" id="PF00613">
    <property type="entry name" value="PI3Ka"/>
    <property type="match status" value="1"/>
</dbReference>
<keyword evidence="3 10" id="KW-0418">Kinase</keyword>
<dbReference type="Gene3D" id="1.10.1070.11">
    <property type="entry name" value="Phosphatidylinositol 3-/4-kinase, catalytic domain"/>
    <property type="match status" value="1"/>
</dbReference>
<dbReference type="PROSITE" id="PS00916">
    <property type="entry name" value="PI3_4_KINASE_2"/>
    <property type="match status" value="1"/>
</dbReference>
<proteinExistence type="inferred from homology"/>
<dbReference type="SMART" id="SM00143">
    <property type="entry name" value="PI3K_p85B"/>
    <property type="match status" value="1"/>
</dbReference>
<dbReference type="PANTHER" id="PTHR10048">
    <property type="entry name" value="PHOSPHATIDYLINOSITOL KINASE"/>
    <property type="match status" value="1"/>
</dbReference>
<dbReference type="InterPro" id="IPR000403">
    <property type="entry name" value="PI3/4_kinase_cat_dom"/>
</dbReference>
<dbReference type="InterPro" id="IPR015433">
    <property type="entry name" value="PI3/4_kinase"/>
</dbReference>
<dbReference type="Pfam" id="PF00454">
    <property type="entry name" value="PI3_PI4_kinase"/>
    <property type="match status" value="1"/>
</dbReference>
<dbReference type="GO" id="GO:0005942">
    <property type="term" value="C:phosphatidylinositol 3-kinase complex"/>
    <property type="evidence" value="ECO:0007669"/>
    <property type="project" value="TreeGrafter"/>
</dbReference>
<dbReference type="CDD" id="cd08380">
    <property type="entry name" value="C2_PI3K_like"/>
    <property type="match status" value="1"/>
</dbReference>
<dbReference type="SUPFAM" id="SSF56112">
    <property type="entry name" value="Protein kinase-like (PK-like)"/>
    <property type="match status" value="1"/>
</dbReference>
<dbReference type="Gene3D" id="2.60.40.150">
    <property type="entry name" value="C2 domain"/>
    <property type="match status" value="1"/>
</dbReference>
<dbReference type="Gene3D" id="3.10.20.770">
    <property type="match status" value="1"/>
</dbReference>
<feature type="domain" description="PI3K/PI4K catalytic" evidence="6">
    <location>
        <begin position="736"/>
        <end position="1056"/>
    </location>
</feature>
<dbReference type="InterPro" id="IPR018936">
    <property type="entry name" value="PI3/4_kinase_CS"/>
</dbReference>
<dbReference type="InterPro" id="IPR002420">
    <property type="entry name" value="PI3K-type_C2_dom"/>
</dbReference>
<dbReference type="PROSITE" id="PS51546">
    <property type="entry name" value="PI3K_RBD"/>
    <property type="match status" value="1"/>
</dbReference>
<dbReference type="PROSITE" id="PS50290">
    <property type="entry name" value="PI3_4_KINASE_3"/>
    <property type="match status" value="1"/>
</dbReference>
<dbReference type="EMBL" id="KL250995">
    <property type="protein sequence ID" value="KGB38256.1"/>
    <property type="molecule type" value="Genomic_DNA"/>
</dbReference>
<dbReference type="PROSITE" id="PS51544">
    <property type="entry name" value="PI3K_ABD"/>
    <property type="match status" value="1"/>
</dbReference>
<keyword evidence="2" id="KW-0547">Nucleotide-binding</keyword>
<evidence type="ECO:0000256" key="5">
    <source>
        <dbReference type="PROSITE-ProRule" id="PRU00880"/>
    </source>
</evidence>
<evidence type="ECO:0000256" key="1">
    <source>
        <dbReference type="ARBA" id="ARBA00022679"/>
    </source>
</evidence>
<evidence type="ECO:0000256" key="2">
    <source>
        <dbReference type="ARBA" id="ARBA00022741"/>
    </source>
</evidence>
<keyword evidence="1" id="KW-0808">Transferase</keyword>
<comment type="similarity">
    <text evidence="5">Belongs to the PI3/PI4-kinase family.</text>
</comment>
<feature type="domain" description="C2 PI3K-type" evidence="9">
    <location>
        <begin position="473"/>
        <end position="629"/>
    </location>
</feature>
<dbReference type="Gene3D" id="3.30.1010.10">
    <property type="entry name" value="Phosphatidylinositol 3-kinase Catalytic Subunit, Chain A, domain 4"/>
    <property type="match status" value="1"/>
</dbReference>
<dbReference type="SUPFAM" id="SSF49562">
    <property type="entry name" value="C2 domain (Calcium/lipid-binding domain, CaLB)"/>
    <property type="match status" value="1"/>
</dbReference>
<dbReference type="InterPro" id="IPR029071">
    <property type="entry name" value="Ubiquitin-like_domsf"/>
</dbReference>
<sequence>MSPTAKLKRTFSLLVGSDITIKFLLPSGIIIPLTVNSESTLEEIKVQLWISAAKLPLFDILQSKNDYIFVGVNRETGDEEEFYDINRRLHEIPLLLPYLRVTEIARDTTLLKISNQNAAISSCTGIPHTDIIRACRTNPEVKWARLRLLRVANMHTKALNQTGSDGLIRYLTSASKRELSQSLKVLLQKQTHLTITAWVLDGKDPPEKCRVVLELDKKATVFNALNEILHAQAELARQDCQVKMSYGLPDASNYLLKVCCSQAYLFDLNELLIQYEYIQKSIEHHQHPCLSPILKNDIKQSLHNCLNEYNKNPIYQLNHNNDSSIISSKSTLNTYTNNFDKNNNNSIDLYQQLENFLINHDKFDKCETDECISKIDDNFIDCRSSIDFNKDDDTSAFDDIDSAHTVLLSENCSSKNAEGIQKNLTSPFTLTSDRQQNVSLWELSGFLSIQVCSAQFLVENITSLNSSSATSLSLSTISFPSSSVHQSNPNLNVVQHTSVHGGAALDGSYVVRTTKERPGNYLTWREWLNFHILLADLPIATRICVALIRIRKIVDRKNVRFCEYLYGWGNVNLFDHNGFMITGEITLNLWPPSLVQTADESLHPCGTVLGIYKAETYLDNALTRFILYRALKNPLQIGLRLFWHLRSELHLPDIRLRFSLILEAFCRGCGPMLVLLSRQVTALNRLEALSARLKELTSEDEQRELFREEMSRTETQHDLQWLPSPLCLSEILGELLIHKCDVKRSKKRPLWLVWTNPDRLAQFHHQNYQLIFKHGDDLRQDMLTLQLLKLMDRIWKEEGMDMCLTSYGCFATGYEMGIIEAVRDSRTVMSIQGERLRSALQIDSSQLYKWLMQHAKQKARQLNHSPLGDNSAYERMIRTFTMSCAGYCVATFILGIRDRHPDNIMVDSTGRLFHIDFGHILDNRKKKFGFTRERVPFVLTKDFITVIARGNPDAGTISTTTNTPPSVIHNTIGGIYGNMYFQEFTDLCGKAYLLLRKHSNLILTLLAMMLPSGLPELTSVCDLEHVRKTLAVEIDNEQEALAYFHHKFNEAYSGAWTTKIDWFSHWMNT</sequence>
<dbReference type="InterPro" id="IPR011009">
    <property type="entry name" value="Kinase-like_dom_sf"/>
</dbReference>
<dbReference type="GO" id="GO:0005524">
    <property type="term" value="F:ATP binding"/>
    <property type="evidence" value="ECO:0007669"/>
    <property type="project" value="UniProtKB-KW"/>
</dbReference>
<dbReference type="Gene3D" id="1.25.40.70">
    <property type="entry name" value="Phosphatidylinositol 3-kinase, accessory domain (PIK)"/>
    <property type="match status" value="1"/>
</dbReference>
<dbReference type="GO" id="GO:0005737">
    <property type="term" value="C:cytoplasm"/>
    <property type="evidence" value="ECO:0007669"/>
    <property type="project" value="TreeGrafter"/>
</dbReference>
<keyword evidence="4" id="KW-0067">ATP-binding</keyword>
<dbReference type="InterPro" id="IPR016024">
    <property type="entry name" value="ARM-type_fold"/>
</dbReference>
<evidence type="ECO:0000256" key="4">
    <source>
        <dbReference type="ARBA" id="ARBA00022840"/>
    </source>
</evidence>
<dbReference type="GO" id="GO:0048015">
    <property type="term" value="P:phosphatidylinositol-mediated signaling"/>
    <property type="evidence" value="ECO:0007669"/>
    <property type="project" value="TreeGrafter"/>
</dbReference>
<dbReference type="InterPro" id="IPR000341">
    <property type="entry name" value="PI3K_Ras-bd_dom"/>
</dbReference>
<reference evidence="10" key="1">
    <citation type="journal article" date="2012" name="Nat. Genet.">
        <title>Whole-genome sequence of Schistosoma haematobium.</title>
        <authorList>
            <person name="Young N.D."/>
            <person name="Jex A.R."/>
            <person name="Li B."/>
            <person name="Liu S."/>
            <person name="Yang L."/>
            <person name="Xiong Z."/>
            <person name="Li Y."/>
            <person name="Cantacessi C."/>
            <person name="Hall R.S."/>
            <person name="Xu X."/>
            <person name="Chen F."/>
            <person name="Wu X."/>
            <person name="Zerlotini A."/>
            <person name="Oliveira G."/>
            <person name="Hofmann A."/>
            <person name="Zhang G."/>
            <person name="Fang X."/>
            <person name="Kang Y."/>
            <person name="Campbell B.E."/>
            <person name="Loukas A."/>
            <person name="Ranganathan S."/>
            <person name="Rollinson D."/>
            <person name="Rinaldi G."/>
            <person name="Brindley P.J."/>
            <person name="Yang H."/>
            <person name="Wang J."/>
            <person name="Wang J."/>
            <person name="Gasser R.B."/>
        </authorList>
    </citation>
    <scope>NUCLEOTIDE SEQUENCE [LARGE SCALE GENOMIC DNA]</scope>
</reference>
<dbReference type="InterPro" id="IPR036940">
    <property type="entry name" value="PI3/4_kinase_cat_sf"/>
</dbReference>
<dbReference type="SMART" id="SM00146">
    <property type="entry name" value="PI3Kc"/>
    <property type="match status" value="1"/>
</dbReference>
<feature type="domain" description="PI3K-ABD" evidence="7">
    <location>
        <begin position="15"/>
        <end position="105"/>
    </location>
</feature>
<dbReference type="SUPFAM" id="SSF54236">
    <property type="entry name" value="Ubiquitin-like"/>
    <property type="match status" value="1"/>
</dbReference>
<dbReference type="AlphaFoldDB" id="A0A095AUS6"/>
<dbReference type="SMART" id="SM00145">
    <property type="entry name" value="PI3Ka"/>
    <property type="match status" value="1"/>
</dbReference>
<dbReference type="GO" id="GO:0016303">
    <property type="term" value="F:1-phosphatidylinositol-3-kinase activity"/>
    <property type="evidence" value="ECO:0007669"/>
    <property type="project" value="TreeGrafter"/>
</dbReference>
<dbReference type="PROSITE" id="PS00915">
    <property type="entry name" value="PI3_4_KINASE_1"/>
    <property type="match status" value="1"/>
</dbReference>
<dbReference type="PROSITE" id="PS51547">
    <property type="entry name" value="C2_PI3K"/>
    <property type="match status" value="1"/>
</dbReference>
<gene>
    <name evidence="10" type="ORF">MS3_06635</name>
</gene>
<dbReference type="InterPro" id="IPR035892">
    <property type="entry name" value="C2_domain_sf"/>
</dbReference>
<evidence type="ECO:0000259" key="7">
    <source>
        <dbReference type="PROSITE" id="PS51544"/>
    </source>
</evidence>
<dbReference type="Pfam" id="PF00792">
    <property type="entry name" value="PI3K_C2"/>
    <property type="match status" value="1"/>
</dbReference>
<dbReference type="InterPro" id="IPR003113">
    <property type="entry name" value="PI3K_ABD"/>
</dbReference>
<dbReference type="STRING" id="6185.A0A095AUS6"/>
<dbReference type="InterPro" id="IPR042236">
    <property type="entry name" value="PI3K_accessory_sf"/>
</dbReference>
<dbReference type="PANTHER" id="PTHR10048:SF111">
    <property type="entry name" value="PHOSPHATIDYLINOSITOL 3-KINASE AGE-1"/>
    <property type="match status" value="1"/>
</dbReference>
<dbReference type="Pfam" id="PF02192">
    <property type="entry name" value="PI3K_p85B"/>
    <property type="match status" value="1"/>
</dbReference>
<organism evidence="10">
    <name type="scientific">Schistosoma haematobium</name>
    <name type="common">Blood fluke</name>
    <dbReference type="NCBI Taxonomy" id="6185"/>
    <lineage>
        <taxon>Eukaryota</taxon>
        <taxon>Metazoa</taxon>
        <taxon>Spiralia</taxon>
        <taxon>Lophotrochozoa</taxon>
        <taxon>Platyhelminthes</taxon>
        <taxon>Trematoda</taxon>
        <taxon>Digenea</taxon>
        <taxon>Strigeidida</taxon>
        <taxon>Schistosomatoidea</taxon>
        <taxon>Schistosomatidae</taxon>
        <taxon>Schistosoma</taxon>
    </lineage>
</organism>
<dbReference type="SUPFAM" id="SSF48371">
    <property type="entry name" value="ARM repeat"/>
    <property type="match status" value="1"/>
</dbReference>
<dbReference type="GO" id="GO:0035005">
    <property type="term" value="F:1-phosphatidylinositol-4-phosphate 3-kinase activity"/>
    <property type="evidence" value="ECO:0007669"/>
    <property type="project" value="TreeGrafter"/>
</dbReference>
<evidence type="ECO:0000259" key="9">
    <source>
        <dbReference type="PROSITE" id="PS51547"/>
    </source>
</evidence>
<dbReference type="GO" id="GO:0016477">
    <property type="term" value="P:cell migration"/>
    <property type="evidence" value="ECO:0007669"/>
    <property type="project" value="TreeGrafter"/>
</dbReference>
<dbReference type="InterPro" id="IPR001263">
    <property type="entry name" value="PI3K_accessory_dom"/>
</dbReference>
<dbReference type="GO" id="GO:0005886">
    <property type="term" value="C:plasma membrane"/>
    <property type="evidence" value="ECO:0007669"/>
    <property type="project" value="TreeGrafter"/>
</dbReference>
<dbReference type="GO" id="GO:0043491">
    <property type="term" value="P:phosphatidylinositol 3-kinase/protein kinase B signal transduction"/>
    <property type="evidence" value="ECO:0007669"/>
    <property type="project" value="TreeGrafter"/>
</dbReference>
<evidence type="ECO:0000259" key="8">
    <source>
        <dbReference type="PROSITE" id="PS51546"/>
    </source>
</evidence>
<dbReference type="CDD" id="cd05165">
    <property type="entry name" value="PI3Kc_I"/>
    <property type="match status" value="1"/>
</dbReference>
<accession>A0A095AUS6</accession>
<feature type="domain" description="PI3K-RBD" evidence="8">
    <location>
        <begin position="190"/>
        <end position="294"/>
    </location>
</feature>
<evidence type="ECO:0000259" key="6">
    <source>
        <dbReference type="PROSITE" id="PS50290"/>
    </source>
</evidence>
<evidence type="ECO:0000256" key="3">
    <source>
        <dbReference type="ARBA" id="ARBA00022777"/>
    </source>
</evidence>
<name>A0A095AUS6_SCHHA</name>